<evidence type="ECO:0000256" key="3">
    <source>
        <dbReference type="ARBA" id="ARBA00022771"/>
    </source>
</evidence>
<dbReference type="SMART" id="SM00647">
    <property type="entry name" value="IBR"/>
    <property type="match status" value="1"/>
</dbReference>
<organism evidence="7 8">
    <name type="scientific">Vitis vinifera</name>
    <name type="common">Grape</name>
    <dbReference type="NCBI Taxonomy" id="29760"/>
    <lineage>
        <taxon>Eukaryota</taxon>
        <taxon>Viridiplantae</taxon>
        <taxon>Streptophyta</taxon>
        <taxon>Embryophyta</taxon>
        <taxon>Tracheophyta</taxon>
        <taxon>Spermatophyta</taxon>
        <taxon>Magnoliopsida</taxon>
        <taxon>eudicotyledons</taxon>
        <taxon>Gunneridae</taxon>
        <taxon>Pentapetalae</taxon>
        <taxon>rosids</taxon>
        <taxon>Vitales</taxon>
        <taxon>Vitaceae</taxon>
        <taxon>Viteae</taxon>
        <taxon>Vitis</taxon>
    </lineage>
</organism>
<dbReference type="InterPro" id="IPR051628">
    <property type="entry name" value="LUBAC_E3_Ligases"/>
</dbReference>
<evidence type="ECO:0000256" key="2">
    <source>
        <dbReference type="ARBA" id="ARBA00022723"/>
    </source>
</evidence>
<proteinExistence type="predicted"/>
<comment type="pathway">
    <text evidence="1">Protein modification; protein ubiquitination.</text>
</comment>
<accession>A0A438JZZ2</accession>
<comment type="caution">
    <text evidence="7">The sequence shown here is derived from an EMBL/GenBank/DDBJ whole genome shotgun (WGS) entry which is preliminary data.</text>
</comment>
<evidence type="ECO:0000313" key="7">
    <source>
        <dbReference type="EMBL" id="RVX14521.1"/>
    </source>
</evidence>
<keyword evidence="3" id="KW-0863">Zinc-finger</keyword>
<sequence length="280" mass="32283">MLLAPYSSPFPFPAVAVAPPTPKPYFKSGNYNWKWELTGPLCYVSLKITWLDSFMLYPAVAMPFQNLALGRQHSSQLKDEQRKKEREMINELLSVKEILRDAKQCPSCKMAISRTEGCNKMVCNNCGQYFCYRCNQAIDGYEHFRDSACELFPQEMIQNWEWDWEARLNQRQVVGQIQAELFADRGHSCPICRQINVKVGNNNHIFCWSCQSHYCYLCKEIVRRSSQHFGPKGCKQHTGGIAASTTREAIQKGKTNPVDDNYTLVAADWKDVLEPWGYRL</sequence>
<gene>
    <name evidence="7" type="ORF">CK203_017321</name>
</gene>
<name>A0A438JZZ2_VITVI</name>
<dbReference type="Pfam" id="PF26200">
    <property type="entry name" value="Rcat_RNF216"/>
    <property type="match status" value="1"/>
</dbReference>
<dbReference type="UniPathway" id="UPA00143"/>
<dbReference type="GO" id="GO:0016567">
    <property type="term" value="P:protein ubiquitination"/>
    <property type="evidence" value="ECO:0007669"/>
    <property type="project" value="UniProtKB-UniPathway"/>
</dbReference>
<dbReference type="FunFam" id="1.20.120.1750:FF:000029">
    <property type="entry name" value="RBR-type E3 ubiquitin transferase"/>
    <property type="match status" value="1"/>
</dbReference>
<protein>
    <recommendedName>
        <fullName evidence="6">IBR domain-containing protein</fullName>
    </recommendedName>
</protein>
<dbReference type="InterPro" id="IPR002867">
    <property type="entry name" value="IBR_dom"/>
</dbReference>
<evidence type="ECO:0000313" key="8">
    <source>
        <dbReference type="Proteomes" id="UP000288805"/>
    </source>
</evidence>
<keyword evidence="5" id="KW-0862">Zinc</keyword>
<evidence type="ECO:0000256" key="1">
    <source>
        <dbReference type="ARBA" id="ARBA00004906"/>
    </source>
</evidence>
<evidence type="ECO:0000259" key="6">
    <source>
        <dbReference type="SMART" id="SM00647"/>
    </source>
</evidence>
<feature type="domain" description="IBR" evidence="6">
    <location>
        <begin position="87"/>
        <end position="149"/>
    </location>
</feature>
<evidence type="ECO:0000256" key="5">
    <source>
        <dbReference type="ARBA" id="ARBA00022833"/>
    </source>
</evidence>
<keyword evidence="4" id="KW-0833">Ubl conjugation pathway</keyword>
<dbReference type="SUPFAM" id="SSF57850">
    <property type="entry name" value="RING/U-box"/>
    <property type="match status" value="2"/>
</dbReference>
<dbReference type="AlphaFoldDB" id="A0A438JZZ2"/>
<evidence type="ECO:0000256" key="4">
    <source>
        <dbReference type="ARBA" id="ARBA00022786"/>
    </source>
</evidence>
<dbReference type="Proteomes" id="UP000288805">
    <property type="component" value="Unassembled WGS sequence"/>
</dbReference>
<dbReference type="Gene3D" id="1.20.120.1750">
    <property type="match status" value="1"/>
</dbReference>
<keyword evidence="2" id="KW-0479">Metal-binding</keyword>
<dbReference type="GO" id="GO:0008270">
    <property type="term" value="F:zinc ion binding"/>
    <property type="evidence" value="ECO:0007669"/>
    <property type="project" value="UniProtKB-KW"/>
</dbReference>
<dbReference type="EMBL" id="QGNW01000021">
    <property type="protein sequence ID" value="RVX14521.1"/>
    <property type="molecule type" value="Genomic_DNA"/>
</dbReference>
<dbReference type="PANTHER" id="PTHR22770">
    <property type="entry name" value="UBIQUITIN CONJUGATING ENZYME 7 INTERACTING PROTEIN-RELATED"/>
    <property type="match status" value="1"/>
</dbReference>
<reference evidence="7 8" key="1">
    <citation type="journal article" date="2018" name="PLoS Genet.">
        <title>Population sequencing reveals clonal diversity and ancestral inbreeding in the grapevine cultivar Chardonnay.</title>
        <authorList>
            <person name="Roach M.J."/>
            <person name="Johnson D.L."/>
            <person name="Bohlmann J."/>
            <person name="van Vuuren H.J."/>
            <person name="Jones S.J."/>
            <person name="Pretorius I.S."/>
            <person name="Schmidt S.A."/>
            <person name="Borneman A.R."/>
        </authorList>
    </citation>
    <scope>NUCLEOTIDE SEQUENCE [LARGE SCALE GENOMIC DNA]</scope>
    <source>
        <strain evidence="8">cv. Chardonnay</strain>
        <tissue evidence="7">Leaf</tissue>
    </source>
</reference>